<evidence type="ECO:0000313" key="1">
    <source>
        <dbReference type="EMBL" id="STZ27802.1"/>
    </source>
</evidence>
<organism evidence="1 2">
    <name type="scientific">Myroides odoratus</name>
    <name type="common">Flavobacterium odoratum</name>
    <dbReference type="NCBI Taxonomy" id="256"/>
    <lineage>
        <taxon>Bacteria</taxon>
        <taxon>Pseudomonadati</taxon>
        <taxon>Bacteroidota</taxon>
        <taxon>Flavobacteriia</taxon>
        <taxon>Flavobacteriales</taxon>
        <taxon>Flavobacteriaceae</taxon>
        <taxon>Myroides</taxon>
    </lineage>
</organism>
<dbReference type="EMBL" id="UGQL01000001">
    <property type="protein sequence ID" value="STZ27802.1"/>
    <property type="molecule type" value="Genomic_DNA"/>
</dbReference>
<dbReference type="RefSeq" id="WP_115090671.1">
    <property type="nucleotide sequence ID" value="NZ_CP068107.1"/>
</dbReference>
<protein>
    <submittedName>
        <fullName evidence="1">Uncharacterized protein</fullName>
    </submittedName>
</protein>
<sequence length="411" mass="48772">MALNNLKKNNPNIEIKDLPSKKATLIRNAWNDSTFAFLIPKDISVPPLSNIVLFEEFNSFYNKKTNLWEFIYTPEKKDNKILQRSFEFNYNGDVFFCYFAKSSNILNFFAKHFIMLKQETNTSYRNLRQFKDYFITDKPDYVKEYFKDRLPYSFYIKGNIDNITDKIKFAKTLNFYLTFYDRNSPTIQIFNDEKIENLSKTPCYTLIDTFPKSINSNAIDNTLLDILNVAHKTSDIRLEFIFYYQILEYCSYYFIEQEDDFNLRKILKQPDINYNADSYIKEILEVLNERFNVHKTSDKVRLDKTIKNYCRIKDIQLELEQNEALFSKDIEFDGGLKIKALFKDKSAIESNGQGVLDQAINNITKIRNVIVHLRESRENTVILPTERNNINLQPYLYLAKRIAEKIALQYN</sequence>
<reference evidence="1 2" key="1">
    <citation type="submission" date="2018-06" db="EMBL/GenBank/DDBJ databases">
        <authorList>
            <consortium name="Pathogen Informatics"/>
            <person name="Doyle S."/>
        </authorList>
    </citation>
    <scope>NUCLEOTIDE SEQUENCE [LARGE SCALE GENOMIC DNA]</scope>
    <source>
        <strain evidence="1 2">NCTC11179</strain>
    </source>
</reference>
<proteinExistence type="predicted"/>
<evidence type="ECO:0000313" key="2">
    <source>
        <dbReference type="Proteomes" id="UP000255024"/>
    </source>
</evidence>
<name>A0A378RLB1_MYROD</name>
<dbReference type="Proteomes" id="UP000255024">
    <property type="component" value="Unassembled WGS sequence"/>
</dbReference>
<keyword evidence="2" id="KW-1185">Reference proteome</keyword>
<gene>
    <name evidence="1" type="ORF">NCTC11179_01338</name>
</gene>
<accession>A0A378RLB1</accession>
<dbReference type="AlphaFoldDB" id="A0A378RLB1"/>